<dbReference type="AlphaFoldDB" id="A0A6A6VYY8"/>
<sequence>MAYDLDMKSRKERQHQDVSEDANCHDTNLTQSYSDKKSQRQGHIPHSRRSRKMISADQFHADSASYEWTHSPFSTFRSLYPPRNHLTAERRRQIDDFNTSFGGSQTAHSTPTDQYKNSLNAYMLSTYRRFAAFQNEYLWLHDKADCYHCQDILLEHFRSSLRSVESYLDGLILENALDQPYNTDYDIMGLWWSANGKAFEFNKLPTELRAQVFKLCLPHERHGRRLSMHKAGLNNVSALSALGKFLGDGFRSLLLVSKSIQFEVMNIALNAGTWVVTRHHHLLRMQSIFTGFSIRQIVTLELDFDQLLSPGEVFPKVCFDAVAALPLRKVIVKLPSPNDEVILRGGRSYNMPQRPMCYRLHSAWILWAVQPLVRDVPCVQVTGFATKKHLRHFMRTIREHARIVAKAQTVELSHFRYSEEDDMDEGGVSVGLVDEGKADRPLEYVAPREGHRSMRSQPRVHKGVVNEDISARVLKCECTPPCSPESLGQFLEL</sequence>
<reference evidence="2" key="1">
    <citation type="journal article" date="2020" name="Stud. Mycol.">
        <title>101 Dothideomycetes genomes: a test case for predicting lifestyles and emergence of pathogens.</title>
        <authorList>
            <person name="Haridas S."/>
            <person name="Albert R."/>
            <person name="Binder M."/>
            <person name="Bloem J."/>
            <person name="Labutti K."/>
            <person name="Salamov A."/>
            <person name="Andreopoulos B."/>
            <person name="Baker S."/>
            <person name="Barry K."/>
            <person name="Bills G."/>
            <person name="Bluhm B."/>
            <person name="Cannon C."/>
            <person name="Castanera R."/>
            <person name="Culley D."/>
            <person name="Daum C."/>
            <person name="Ezra D."/>
            <person name="Gonzalez J."/>
            <person name="Henrissat B."/>
            <person name="Kuo A."/>
            <person name="Liang C."/>
            <person name="Lipzen A."/>
            <person name="Lutzoni F."/>
            <person name="Magnuson J."/>
            <person name="Mondo S."/>
            <person name="Nolan M."/>
            <person name="Ohm R."/>
            <person name="Pangilinan J."/>
            <person name="Park H.-J."/>
            <person name="Ramirez L."/>
            <person name="Alfaro M."/>
            <person name="Sun H."/>
            <person name="Tritt A."/>
            <person name="Yoshinaga Y."/>
            <person name="Zwiers L.-H."/>
            <person name="Turgeon B."/>
            <person name="Goodwin S."/>
            <person name="Spatafora J."/>
            <person name="Crous P."/>
            <person name="Grigoriev I."/>
        </authorList>
    </citation>
    <scope>NUCLEOTIDE SEQUENCE</scope>
    <source>
        <strain evidence="2">CBS 121739</strain>
    </source>
</reference>
<organism evidence="2 3">
    <name type="scientific">Pseudovirgaria hyperparasitica</name>
    <dbReference type="NCBI Taxonomy" id="470096"/>
    <lineage>
        <taxon>Eukaryota</taxon>
        <taxon>Fungi</taxon>
        <taxon>Dikarya</taxon>
        <taxon>Ascomycota</taxon>
        <taxon>Pezizomycotina</taxon>
        <taxon>Dothideomycetes</taxon>
        <taxon>Dothideomycetes incertae sedis</taxon>
        <taxon>Acrospermales</taxon>
        <taxon>Acrospermaceae</taxon>
        <taxon>Pseudovirgaria</taxon>
    </lineage>
</organism>
<accession>A0A6A6VYY8</accession>
<dbReference type="Proteomes" id="UP000799437">
    <property type="component" value="Unassembled WGS sequence"/>
</dbReference>
<evidence type="ECO:0000313" key="2">
    <source>
        <dbReference type="EMBL" id="KAF2755503.1"/>
    </source>
</evidence>
<feature type="compositionally biased region" description="Basic and acidic residues" evidence="1">
    <location>
        <begin position="1"/>
        <end position="24"/>
    </location>
</feature>
<dbReference type="OrthoDB" id="3781946at2759"/>
<dbReference type="GeneID" id="54485523"/>
<feature type="region of interest" description="Disordered" evidence="1">
    <location>
        <begin position="1"/>
        <end position="53"/>
    </location>
</feature>
<evidence type="ECO:0000313" key="3">
    <source>
        <dbReference type="Proteomes" id="UP000799437"/>
    </source>
</evidence>
<proteinExistence type="predicted"/>
<dbReference type="EMBL" id="ML996577">
    <property type="protein sequence ID" value="KAF2755503.1"/>
    <property type="molecule type" value="Genomic_DNA"/>
</dbReference>
<evidence type="ECO:0008006" key="4">
    <source>
        <dbReference type="Google" id="ProtNLM"/>
    </source>
</evidence>
<protein>
    <recommendedName>
        <fullName evidence="4">F-box domain-containing protein</fullName>
    </recommendedName>
</protein>
<keyword evidence="3" id="KW-1185">Reference proteome</keyword>
<gene>
    <name evidence="2" type="ORF">EJ05DRAFT_478497</name>
</gene>
<dbReference type="RefSeq" id="XP_033597954.1">
    <property type="nucleotide sequence ID" value="XM_033744469.1"/>
</dbReference>
<evidence type="ECO:0000256" key="1">
    <source>
        <dbReference type="SAM" id="MobiDB-lite"/>
    </source>
</evidence>
<name>A0A6A6VYY8_9PEZI</name>
<feature type="compositionally biased region" description="Basic residues" evidence="1">
    <location>
        <begin position="39"/>
        <end position="52"/>
    </location>
</feature>